<reference evidence="3" key="2">
    <citation type="submission" date="2022-10" db="EMBL/GenBank/DDBJ databases">
        <authorList>
            <consortium name="ENA_rothamsted_submissions"/>
            <consortium name="culmorum"/>
            <person name="King R."/>
        </authorList>
    </citation>
    <scope>NUCLEOTIDE SEQUENCE</scope>
</reference>
<dbReference type="OrthoDB" id="6764310at2759"/>
<sequence>MNEEDIDAAFYDAVDNMNNEKKLDSHIFSYILKQKDIIIKELREKIKILNDHIELLNEQKNQSKVVNDKNHPNDEKVPLINKKSRTAKNSEGQAGTSAVNKGINSVAAVPDISDKMGKSITTEQVGAALKEANSQVLMRKVQQLSKSPAENTESSNGDDWVKVTKRKRRFLVGNTDSTCEVETIPRLVQLHVTRLKPGTQPQDLQRFLAEKLLGVKCEEHPSRRPDIYASMKVTIDRQWLKTAWTRETWPNGAIVSFFAKKRMLSETTNPQTMNQI</sequence>
<protein>
    <submittedName>
        <fullName evidence="3">Uncharacterized protein</fullName>
    </submittedName>
</protein>
<proteinExistence type="predicted"/>
<gene>
    <name evidence="3" type="ORF">PHAECO_LOCUS9739</name>
</gene>
<evidence type="ECO:0000256" key="2">
    <source>
        <dbReference type="SAM" id="MobiDB-lite"/>
    </source>
</evidence>
<evidence type="ECO:0000256" key="1">
    <source>
        <dbReference type="SAM" id="Coils"/>
    </source>
</evidence>
<feature type="compositionally biased region" description="Basic and acidic residues" evidence="2">
    <location>
        <begin position="66"/>
        <end position="77"/>
    </location>
</feature>
<accession>A0A9N9SGE9</accession>
<evidence type="ECO:0000313" key="3">
    <source>
        <dbReference type="EMBL" id="CAG9821546.1"/>
    </source>
</evidence>
<keyword evidence="4" id="KW-1185">Reference proteome</keyword>
<feature type="coiled-coil region" evidence="1">
    <location>
        <begin position="32"/>
        <end position="59"/>
    </location>
</feature>
<dbReference type="Proteomes" id="UP001153737">
    <property type="component" value="Chromosome 5"/>
</dbReference>
<dbReference type="EMBL" id="OU896711">
    <property type="protein sequence ID" value="CAG9821546.1"/>
    <property type="molecule type" value="Genomic_DNA"/>
</dbReference>
<evidence type="ECO:0000313" key="4">
    <source>
        <dbReference type="Proteomes" id="UP001153737"/>
    </source>
</evidence>
<dbReference type="AlphaFoldDB" id="A0A9N9SGE9"/>
<reference evidence="3" key="1">
    <citation type="submission" date="2022-01" db="EMBL/GenBank/DDBJ databases">
        <authorList>
            <person name="King R."/>
        </authorList>
    </citation>
    <scope>NUCLEOTIDE SEQUENCE</scope>
</reference>
<keyword evidence="1" id="KW-0175">Coiled coil</keyword>
<feature type="compositionally biased region" description="Polar residues" evidence="2">
    <location>
        <begin position="87"/>
        <end position="98"/>
    </location>
</feature>
<feature type="region of interest" description="Disordered" evidence="2">
    <location>
        <begin position="64"/>
        <end position="98"/>
    </location>
</feature>
<organism evidence="3 4">
    <name type="scientific">Phaedon cochleariae</name>
    <name type="common">Mustard beetle</name>
    <dbReference type="NCBI Taxonomy" id="80249"/>
    <lineage>
        <taxon>Eukaryota</taxon>
        <taxon>Metazoa</taxon>
        <taxon>Ecdysozoa</taxon>
        <taxon>Arthropoda</taxon>
        <taxon>Hexapoda</taxon>
        <taxon>Insecta</taxon>
        <taxon>Pterygota</taxon>
        <taxon>Neoptera</taxon>
        <taxon>Endopterygota</taxon>
        <taxon>Coleoptera</taxon>
        <taxon>Polyphaga</taxon>
        <taxon>Cucujiformia</taxon>
        <taxon>Chrysomeloidea</taxon>
        <taxon>Chrysomelidae</taxon>
        <taxon>Chrysomelinae</taxon>
        <taxon>Chrysomelini</taxon>
        <taxon>Phaedon</taxon>
    </lineage>
</organism>
<name>A0A9N9SGE9_PHACE</name>